<evidence type="ECO:0000313" key="2">
    <source>
        <dbReference type="EMBL" id="KAF0328647.1"/>
    </source>
</evidence>
<keyword evidence="1" id="KW-0732">Signal</keyword>
<comment type="caution">
    <text evidence="2">The sequence shown here is derived from an EMBL/GenBank/DDBJ whole genome shotgun (WGS) entry which is preliminary data.</text>
</comment>
<accession>A0A8H3WMR7</accession>
<proteinExistence type="predicted"/>
<feature type="chain" id="PRO_5034519610" evidence="1">
    <location>
        <begin position="19"/>
        <end position="86"/>
    </location>
</feature>
<protein>
    <submittedName>
        <fullName evidence="2">Uncharacterized protein</fullName>
    </submittedName>
</protein>
<feature type="signal peptide" evidence="1">
    <location>
        <begin position="1"/>
        <end position="18"/>
    </location>
</feature>
<dbReference type="OrthoDB" id="4848944at2759"/>
<dbReference type="Proteomes" id="UP000434172">
    <property type="component" value="Unassembled WGS sequence"/>
</dbReference>
<reference evidence="2 3" key="1">
    <citation type="submission" date="2019-12" db="EMBL/GenBank/DDBJ databases">
        <title>A genome sequence resource for the geographically widespread anthracnose pathogen Colletotrichum asianum.</title>
        <authorList>
            <person name="Meng Y."/>
        </authorList>
    </citation>
    <scope>NUCLEOTIDE SEQUENCE [LARGE SCALE GENOMIC DNA]</scope>
    <source>
        <strain evidence="2 3">ICMP 18580</strain>
    </source>
</reference>
<evidence type="ECO:0000313" key="3">
    <source>
        <dbReference type="Proteomes" id="UP000434172"/>
    </source>
</evidence>
<organism evidence="2 3">
    <name type="scientific">Colletotrichum asianum</name>
    <dbReference type="NCBI Taxonomy" id="702518"/>
    <lineage>
        <taxon>Eukaryota</taxon>
        <taxon>Fungi</taxon>
        <taxon>Dikarya</taxon>
        <taxon>Ascomycota</taxon>
        <taxon>Pezizomycotina</taxon>
        <taxon>Sordariomycetes</taxon>
        <taxon>Hypocreomycetidae</taxon>
        <taxon>Glomerellales</taxon>
        <taxon>Glomerellaceae</taxon>
        <taxon>Colletotrichum</taxon>
        <taxon>Colletotrichum gloeosporioides species complex</taxon>
    </lineage>
</organism>
<sequence length="86" mass="8931">MKVSVIVLVSGLLTYVNALPTPGKNMVLEAPVAVERAEVDADLAYNKPSAAARAELDADLAYNKPSAAARAEDADLAYNMPSAAAK</sequence>
<gene>
    <name evidence="2" type="ORF">GQ607_004059</name>
</gene>
<keyword evidence="3" id="KW-1185">Reference proteome</keyword>
<evidence type="ECO:0000256" key="1">
    <source>
        <dbReference type="SAM" id="SignalP"/>
    </source>
</evidence>
<dbReference type="AlphaFoldDB" id="A0A8H3WMR7"/>
<dbReference type="EMBL" id="WOWK01000016">
    <property type="protein sequence ID" value="KAF0328647.1"/>
    <property type="molecule type" value="Genomic_DNA"/>
</dbReference>
<name>A0A8H3WMR7_9PEZI</name>